<dbReference type="InterPro" id="IPR034660">
    <property type="entry name" value="DinB/YfiT-like"/>
</dbReference>
<evidence type="ECO:0000259" key="1">
    <source>
        <dbReference type="Pfam" id="PF11716"/>
    </source>
</evidence>
<accession>W7ITL6</accession>
<sequence length="245" mass="26336">MTDLDHAATFTDYNRRFAAVIAAGDPRAPVPTCPGWTLTQLGRHVGRGDRWAATMVRERATAPLDPKAVPGGKPEDGRLVEWLGDGPRELFDAVAHTGAEVPVWTFTGPRPAGWWVRRRLHETVVHLADAALASGVPYEVEPEVAADALSEWLTLMAEIPQQRALPEATVHLHAHDEGLGAAGEWLITSGAGGLRWEHGHGKGDVALRGHSADLLLVALGRARADSVEVIGDRAVWDAFAAELAF</sequence>
<feature type="domain" description="Mycothiol-dependent maleylpyruvate isomerase metal-binding" evidence="1">
    <location>
        <begin position="10"/>
        <end position="131"/>
    </location>
</feature>
<dbReference type="PANTHER" id="PTHR40758">
    <property type="entry name" value="CONSERVED PROTEIN"/>
    <property type="match status" value="1"/>
</dbReference>
<protein>
    <recommendedName>
        <fullName evidence="1">Mycothiol-dependent maleylpyruvate isomerase metal-binding domain-containing protein</fullName>
    </recommendedName>
</protein>
<organism evidence="2 3">
    <name type="scientific">Actinokineospora spheciospongiae</name>
    <dbReference type="NCBI Taxonomy" id="909613"/>
    <lineage>
        <taxon>Bacteria</taxon>
        <taxon>Bacillati</taxon>
        <taxon>Actinomycetota</taxon>
        <taxon>Actinomycetes</taxon>
        <taxon>Pseudonocardiales</taxon>
        <taxon>Pseudonocardiaceae</taxon>
        <taxon>Actinokineospora</taxon>
    </lineage>
</organism>
<dbReference type="AlphaFoldDB" id="W7ITL6"/>
<dbReference type="SUPFAM" id="SSF109854">
    <property type="entry name" value="DinB/YfiT-like putative metalloenzymes"/>
    <property type="match status" value="1"/>
</dbReference>
<keyword evidence="3" id="KW-1185">Reference proteome</keyword>
<dbReference type="InterPro" id="IPR024344">
    <property type="entry name" value="MDMPI_metal-binding"/>
</dbReference>
<evidence type="ECO:0000313" key="3">
    <source>
        <dbReference type="Proteomes" id="UP000019277"/>
    </source>
</evidence>
<dbReference type="RefSeq" id="WP_035278129.1">
    <property type="nucleotide sequence ID" value="NZ_AYXG01000016.1"/>
</dbReference>
<dbReference type="GO" id="GO:0046872">
    <property type="term" value="F:metal ion binding"/>
    <property type="evidence" value="ECO:0007669"/>
    <property type="project" value="InterPro"/>
</dbReference>
<gene>
    <name evidence="2" type="ORF">UO65_0383</name>
</gene>
<comment type="caution">
    <text evidence="2">The sequence shown here is derived from an EMBL/GenBank/DDBJ whole genome shotgun (WGS) entry which is preliminary data.</text>
</comment>
<dbReference type="Proteomes" id="UP000019277">
    <property type="component" value="Unassembled WGS sequence"/>
</dbReference>
<dbReference type="GO" id="GO:0005886">
    <property type="term" value="C:plasma membrane"/>
    <property type="evidence" value="ECO:0007669"/>
    <property type="project" value="TreeGrafter"/>
</dbReference>
<dbReference type="STRING" id="909613.UO65_0383"/>
<proteinExistence type="predicted"/>
<dbReference type="PATRIC" id="fig|909613.9.peg.396"/>
<dbReference type="Pfam" id="PF11716">
    <property type="entry name" value="MDMPI_N"/>
    <property type="match status" value="1"/>
</dbReference>
<dbReference type="eggNOG" id="COG3550">
    <property type="taxonomic scope" value="Bacteria"/>
</dbReference>
<dbReference type="EMBL" id="AYXG01000016">
    <property type="protein sequence ID" value="EWC64260.1"/>
    <property type="molecule type" value="Genomic_DNA"/>
</dbReference>
<dbReference type="OrthoDB" id="3671213at2"/>
<reference evidence="2 3" key="1">
    <citation type="journal article" date="2014" name="Genome Announc.">
        <title>Draft Genome Sequence of the Antitrypanosomally Active Sponge-Associated Bacterium Actinokineospora sp. Strain EG49.</title>
        <authorList>
            <person name="Harjes J."/>
            <person name="Ryu T."/>
            <person name="Abdelmohsen U.R."/>
            <person name="Moitinho-Silva L."/>
            <person name="Horn H."/>
            <person name="Ravasi T."/>
            <person name="Hentschel U."/>
        </authorList>
    </citation>
    <scope>NUCLEOTIDE SEQUENCE [LARGE SCALE GENOMIC DNA]</scope>
    <source>
        <strain evidence="2 3">EG49</strain>
    </source>
</reference>
<name>W7ITL6_9PSEU</name>
<evidence type="ECO:0000313" key="2">
    <source>
        <dbReference type="EMBL" id="EWC64260.1"/>
    </source>
</evidence>
<dbReference type="PANTHER" id="PTHR40758:SF1">
    <property type="entry name" value="CONSERVED PROTEIN"/>
    <property type="match status" value="1"/>
</dbReference>
<dbReference type="NCBIfam" id="TIGR03083">
    <property type="entry name" value="maleylpyruvate isomerase family mycothiol-dependent enzyme"/>
    <property type="match status" value="1"/>
</dbReference>
<dbReference type="InterPro" id="IPR017517">
    <property type="entry name" value="Maleyloyr_isom"/>
</dbReference>